<dbReference type="EMBL" id="CP071801">
    <property type="protein sequence ID" value="QTD67154.1"/>
    <property type="molecule type" value="Genomic_DNA"/>
</dbReference>
<gene>
    <name evidence="1" type="ORF">J3E67_001541</name>
</gene>
<reference evidence="1" key="1">
    <citation type="submission" date="2021-03" db="EMBL/GenBank/DDBJ databases">
        <title>Whole genome sequence of Lactobacillus gasseri HL75.</title>
        <authorList>
            <person name="Kim J.-M."/>
            <person name="Chung S.H."/>
            <person name="Kim J.-S."/>
        </authorList>
    </citation>
    <scope>NUCLEOTIDE SEQUENCE</scope>
    <source>
        <strain evidence="1">HL75</strain>
    </source>
</reference>
<dbReference type="AlphaFoldDB" id="A0A8A4V0L4"/>
<dbReference type="Pfam" id="PF12784">
    <property type="entry name" value="PDDEXK_2"/>
    <property type="match status" value="1"/>
</dbReference>
<dbReference type="InterPro" id="IPR010106">
    <property type="entry name" value="RpnA"/>
</dbReference>
<protein>
    <submittedName>
        <fullName evidence="1">Rpn family recombination-promoting nuclease/putative transposase</fullName>
    </submittedName>
</protein>
<sequence>MKNMYKKPWFGFTEDKVFGEVMSNKEFCKHVLQGILPELAIEDIYFPHKQEEINDPEHYDQKDVRLDILVEDYNHNLYNIEVQTTNTDDIARRMRYYAAKADQRYTLKKGSTYRNLKNVYIIFLCSFNLAEKKPIKSKYLTINYDNQTDVLQDGLTKIIINSNGIPSGNETKTLLNLVKLMKNLPISGDAYFDIAQNRIKEINSDEKWRDMIMDYETKLLEREQDAEERGLKRGIEKGINQGMQQGIQQGIRQGIQQGIEQGTKEGKKKEKLIGIKKLILALKDFGGNDQQILQRLEKDYGDSFSKKELEKFLKES</sequence>
<dbReference type="RefSeq" id="WP_144231642.1">
    <property type="nucleotide sequence ID" value="NZ_CABHMU010000015.1"/>
</dbReference>
<dbReference type="Proteomes" id="UP000663932">
    <property type="component" value="Chromosome"/>
</dbReference>
<proteinExistence type="predicted"/>
<evidence type="ECO:0000313" key="2">
    <source>
        <dbReference type="Proteomes" id="UP000663932"/>
    </source>
</evidence>
<accession>A0A8A4V0L4</accession>
<organism evidence="1 2">
    <name type="scientific">Lactobacillus gasseri</name>
    <dbReference type="NCBI Taxonomy" id="1596"/>
    <lineage>
        <taxon>Bacteria</taxon>
        <taxon>Bacillati</taxon>
        <taxon>Bacillota</taxon>
        <taxon>Bacilli</taxon>
        <taxon>Lactobacillales</taxon>
        <taxon>Lactobacillaceae</taxon>
        <taxon>Lactobacillus</taxon>
    </lineage>
</organism>
<evidence type="ECO:0000313" key="1">
    <source>
        <dbReference type="EMBL" id="QTD67154.1"/>
    </source>
</evidence>
<dbReference type="NCBIfam" id="TIGR01784">
    <property type="entry name" value="T_den_put_tspse"/>
    <property type="match status" value="1"/>
</dbReference>
<dbReference type="PANTHER" id="PTHR41317:SF1">
    <property type="entry name" value="PD-(D_E)XK NUCLEASE FAMILY TRANSPOSASE"/>
    <property type="match status" value="1"/>
</dbReference>
<dbReference type="PANTHER" id="PTHR41317">
    <property type="entry name" value="PD-(D_E)XK NUCLEASE FAMILY TRANSPOSASE"/>
    <property type="match status" value="1"/>
</dbReference>
<name>A0A8A4V0L4_LACGS</name>